<dbReference type="InterPro" id="IPR000185">
    <property type="entry name" value="SecA"/>
</dbReference>
<evidence type="ECO:0000256" key="9">
    <source>
        <dbReference type="ARBA" id="ARBA00022967"/>
    </source>
</evidence>
<keyword evidence="2 12" id="KW-0813">Transport</keyword>
<evidence type="ECO:0000256" key="13">
    <source>
        <dbReference type="RuleBase" id="RU003874"/>
    </source>
</evidence>
<dbReference type="CDD" id="cd18803">
    <property type="entry name" value="SF2_C_secA"/>
    <property type="match status" value="1"/>
</dbReference>
<gene>
    <name evidence="12 18" type="primary">secA</name>
    <name evidence="18" type="ORF">BUCIPICE3303_136</name>
</gene>
<dbReference type="GO" id="GO:0065002">
    <property type="term" value="P:intracellular protein transmembrane transport"/>
    <property type="evidence" value="ECO:0007669"/>
    <property type="project" value="UniProtKB-UniRule"/>
</dbReference>
<dbReference type="EMBL" id="LR217739">
    <property type="protein sequence ID" value="VFP88140.1"/>
    <property type="molecule type" value="Genomic_DNA"/>
</dbReference>
<dbReference type="SUPFAM" id="SSF81767">
    <property type="entry name" value="Pre-protein crosslinking domain of SecA"/>
    <property type="match status" value="1"/>
</dbReference>
<feature type="binding site" evidence="12">
    <location>
        <begin position="105"/>
        <end position="109"/>
    </location>
    <ligand>
        <name>ATP</name>
        <dbReference type="ChEBI" id="CHEBI:30616"/>
    </ligand>
</feature>
<dbReference type="PROSITE" id="PS51192">
    <property type="entry name" value="HELICASE_ATP_BIND_1"/>
    <property type="match status" value="1"/>
</dbReference>
<accession>A0A803GCJ1</accession>
<comment type="catalytic activity">
    <reaction evidence="12">
        <text>ATP + H2O + cellular proteinSide 1 = ADP + phosphate + cellular proteinSide 2.</text>
        <dbReference type="EC" id="7.4.2.8"/>
    </reaction>
</comment>
<dbReference type="InterPro" id="IPR020937">
    <property type="entry name" value="SecA_CS"/>
</dbReference>
<dbReference type="EC" id="7.4.2.8" evidence="12"/>
<dbReference type="InterPro" id="IPR014001">
    <property type="entry name" value="Helicase_ATP-bd"/>
</dbReference>
<dbReference type="RefSeq" id="WP_154049204.1">
    <property type="nucleotide sequence ID" value="NZ_LR217739.1"/>
</dbReference>
<evidence type="ECO:0000256" key="10">
    <source>
        <dbReference type="ARBA" id="ARBA00023010"/>
    </source>
</evidence>
<dbReference type="InterPro" id="IPR001650">
    <property type="entry name" value="Helicase_C-like"/>
</dbReference>
<dbReference type="PANTHER" id="PTHR30612:SF0">
    <property type="entry name" value="CHLOROPLAST PROTEIN-TRANSPORTING ATPASE"/>
    <property type="match status" value="1"/>
</dbReference>
<keyword evidence="14" id="KW-0175">Coiled coil</keyword>
<dbReference type="Pfam" id="PF01043">
    <property type="entry name" value="SecA_PP_bind"/>
    <property type="match status" value="1"/>
</dbReference>
<feature type="domain" description="SecA family profile" evidence="17">
    <location>
        <begin position="3"/>
        <end position="617"/>
    </location>
</feature>
<dbReference type="Pfam" id="PF21090">
    <property type="entry name" value="P-loop_SecA"/>
    <property type="match status" value="1"/>
</dbReference>
<evidence type="ECO:0000256" key="12">
    <source>
        <dbReference type="HAMAP-Rule" id="MF_01382"/>
    </source>
</evidence>
<keyword evidence="10 12" id="KW-0811">Translocation</keyword>
<comment type="subunit">
    <text evidence="12">Monomer and homodimer. Part of the essential Sec protein translocation apparatus which comprises SecA, SecYEG and auxiliary proteins SecDF-YajC and YidC.</text>
</comment>
<dbReference type="FunFam" id="3.40.50.300:FF:000113">
    <property type="entry name" value="Preprotein translocase subunit SecA"/>
    <property type="match status" value="1"/>
</dbReference>
<dbReference type="HAMAP" id="MF_01382">
    <property type="entry name" value="SecA"/>
    <property type="match status" value="1"/>
</dbReference>
<keyword evidence="5" id="KW-0997">Cell inner membrane</keyword>
<dbReference type="AlphaFoldDB" id="A0A803GCJ1"/>
<evidence type="ECO:0000256" key="3">
    <source>
        <dbReference type="ARBA" id="ARBA00022475"/>
    </source>
</evidence>
<keyword evidence="11 12" id="KW-0472">Membrane</keyword>
<keyword evidence="7 12" id="KW-0067">ATP-binding</keyword>
<keyword evidence="9 12" id="KW-1278">Translocase</keyword>
<evidence type="ECO:0000256" key="5">
    <source>
        <dbReference type="ARBA" id="ARBA00022519"/>
    </source>
</evidence>
<feature type="domain" description="Helicase ATP-binding" evidence="15">
    <location>
        <begin position="89"/>
        <end position="247"/>
    </location>
</feature>
<evidence type="ECO:0000256" key="2">
    <source>
        <dbReference type="ARBA" id="ARBA00022448"/>
    </source>
</evidence>
<dbReference type="NCBIfam" id="NF009538">
    <property type="entry name" value="PRK12904.1"/>
    <property type="match status" value="1"/>
</dbReference>
<dbReference type="Gene3D" id="3.90.1440.10">
    <property type="entry name" value="SecA, preprotein cross-linking domain"/>
    <property type="match status" value="1"/>
</dbReference>
<dbReference type="Gene3D" id="3.40.50.300">
    <property type="entry name" value="P-loop containing nucleotide triphosphate hydrolases"/>
    <property type="match status" value="2"/>
</dbReference>
<dbReference type="PROSITE" id="PS51194">
    <property type="entry name" value="HELICASE_CTER"/>
    <property type="match status" value="1"/>
</dbReference>
<dbReference type="GO" id="GO:0017038">
    <property type="term" value="P:protein import"/>
    <property type="evidence" value="ECO:0007669"/>
    <property type="project" value="InterPro"/>
</dbReference>
<evidence type="ECO:0000259" key="16">
    <source>
        <dbReference type="PROSITE" id="PS51194"/>
    </source>
</evidence>
<dbReference type="Pfam" id="PF07516">
    <property type="entry name" value="SecA_SW"/>
    <property type="match status" value="1"/>
</dbReference>
<dbReference type="Gene3D" id="1.10.3060.10">
    <property type="entry name" value="Helical scaffold and wing domains of SecA"/>
    <property type="match status" value="1"/>
</dbReference>
<protein>
    <recommendedName>
        <fullName evidence="12 13">Protein translocase subunit SecA</fullName>
        <ecNumber evidence="12">7.4.2.8</ecNumber>
    </recommendedName>
</protein>
<dbReference type="GO" id="GO:0006605">
    <property type="term" value="P:protein targeting"/>
    <property type="evidence" value="ECO:0007669"/>
    <property type="project" value="UniProtKB-UniRule"/>
</dbReference>
<keyword evidence="4 12" id="KW-0963">Cytoplasm</keyword>
<comment type="subcellular location">
    <subcellularLocation>
        <location evidence="12">Cell membrane</location>
        <topology evidence="12">Peripheral membrane protein</topology>
        <orientation evidence="12">Cytoplasmic side</orientation>
    </subcellularLocation>
    <subcellularLocation>
        <location evidence="12">Cytoplasm</location>
    </subcellularLocation>
    <text evidence="12">Distribution is 50-50.</text>
</comment>
<dbReference type="Pfam" id="PF07517">
    <property type="entry name" value="SecA_DEAD"/>
    <property type="match status" value="1"/>
</dbReference>
<evidence type="ECO:0000313" key="19">
    <source>
        <dbReference type="Proteomes" id="UP000294455"/>
    </source>
</evidence>
<comment type="similarity">
    <text evidence="1 12 13">Belongs to the SecA family.</text>
</comment>
<dbReference type="InterPro" id="IPR027417">
    <property type="entry name" value="P-loop_NTPase"/>
</dbReference>
<feature type="coiled-coil region" evidence="14">
    <location>
        <begin position="14"/>
        <end position="41"/>
    </location>
</feature>
<dbReference type="GO" id="GO:0043952">
    <property type="term" value="P:protein transport by the Sec complex"/>
    <property type="evidence" value="ECO:0007669"/>
    <property type="project" value="TreeGrafter"/>
</dbReference>
<dbReference type="OrthoDB" id="9805579at2"/>
<keyword evidence="3 12" id="KW-1003">Cell membrane</keyword>
<dbReference type="InterPro" id="IPR011115">
    <property type="entry name" value="SecA_DEAD"/>
</dbReference>
<name>A0A803GCJ1_9GAMM</name>
<dbReference type="InterPro" id="IPR036670">
    <property type="entry name" value="SecA_X-link_sf"/>
</dbReference>
<dbReference type="NCBIfam" id="TIGR00963">
    <property type="entry name" value="secA"/>
    <property type="match status" value="1"/>
</dbReference>
<feature type="domain" description="Helicase C-terminal" evidence="16">
    <location>
        <begin position="441"/>
        <end position="633"/>
    </location>
</feature>
<dbReference type="InterPro" id="IPR014018">
    <property type="entry name" value="SecA_motor_DEAD"/>
</dbReference>
<dbReference type="PANTHER" id="PTHR30612">
    <property type="entry name" value="SECA INNER MEMBRANE COMPONENT OF SEC PROTEIN SECRETION SYSTEM"/>
    <property type="match status" value="1"/>
</dbReference>
<reference evidence="18 19" key="1">
    <citation type="submission" date="2019-02" db="EMBL/GenBank/DDBJ databases">
        <authorList>
            <person name="Manzano-Marin A."/>
            <person name="Manzano-Marin A."/>
        </authorList>
    </citation>
    <scope>NUCLEOTIDE SEQUENCE [LARGE SCALE GENOMIC DNA]</scope>
    <source>
        <strain evidence="18 19">BuCipiceae</strain>
    </source>
</reference>
<dbReference type="GO" id="GO:0005886">
    <property type="term" value="C:plasma membrane"/>
    <property type="evidence" value="ECO:0007669"/>
    <property type="project" value="UniProtKB-SubCell"/>
</dbReference>
<evidence type="ECO:0000256" key="8">
    <source>
        <dbReference type="ARBA" id="ARBA00022927"/>
    </source>
</evidence>
<dbReference type="GO" id="GO:0005829">
    <property type="term" value="C:cytosol"/>
    <property type="evidence" value="ECO:0007669"/>
    <property type="project" value="TreeGrafter"/>
</dbReference>
<sequence length="863" mass="99872">MLGKLINNFFLSRNERILKNLNDLVIKINSLETDLLKLSDDELKKKTDEFKLRLKNGDTIDSLLPEAFSVIRESSKRIFGMRHFDVQILGGIILHQKCIAEMRTGEGKTLTATLPAYLNALLGKGVHIVTMNDYLAKRDANKNRILFEFLGLSVGINISGMSREDKKKAYLADITYGTNHEYGFDYLRDNMVFCNKHKVQRKLYFALVDEVDSILIDEARTPLVISGSIENSSTLYNRINSLITHLIPKNQKYCNKIYNTGDFYIDYKQRQIYLTEIGLIKIEKLFIKYNFLLKKESLYLPENIFLIHHVLLALKAHYIFLKDTDYIIQNKQIIIVDEHTGRIMSSRRWSDGLHQAIEAKENVFIQNDNQTLATITLQNYFRLYIKLSGMTGTAATEAVEFNSIYKLDTVIIPTNKPMIRKDMSDLVYLSKKDKLNAIVFDIQDCVNRRQPVLVGTVSIEKSEQISKLLSKLNIQHNILNAKIHSQEANIISKAGEPGAVTIATNMAGRGTDIVLGGVSMDIHNKKYLVENNSVALKKWKNKNRLVVQAGGLHIIGTERHESRRIDNQLRGRSGRQGDPGSSRFYLSLDDSLMRLFASDSVISFIKTLGMKEGNSIEHPWLSKSIEKAQKKVENQNFDARKQLLEYDNIINEQRSVIYNERNKLINKSSIHNYILRILKDRINCCIKQYISGNSINLDSFFSLEKELKNNFYFIKSINKFLEHDTTLYENVDKLIDLIVTTIQFSYNKNTSRVLKKYSNMIEKSVMLQILDIFWIEHLNAVDSLRQSVYLRGYAQQDPQQEYKRESFFMFQSMLESIKNNVIKTLIKIFFVDFEKEKILYLKFIDNKDFDSFHLLIRKSINII</sequence>
<evidence type="ECO:0000256" key="11">
    <source>
        <dbReference type="ARBA" id="ARBA00023136"/>
    </source>
</evidence>
<dbReference type="FunFam" id="3.90.1440.10:FF:000001">
    <property type="entry name" value="Preprotein translocase subunit SecA"/>
    <property type="match status" value="1"/>
</dbReference>
<evidence type="ECO:0000256" key="4">
    <source>
        <dbReference type="ARBA" id="ARBA00022490"/>
    </source>
</evidence>
<proteinExistence type="evidence at transcript level"/>
<organism evidence="18 19">
    <name type="scientific">Buchnera aphidicola</name>
    <name type="common">Cinara piceae</name>
    <dbReference type="NCBI Taxonomy" id="1660043"/>
    <lineage>
        <taxon>Bacteria</taxon>
        <taxon>Pseudomonadati</taxon>
        <taxon>Pseudomonadota</taxon>
        <taxon>Gammaproteobacteria</taxon>
        <taxon>Enterobacterales</taxon>
        <taxon>Erwiniaceae</taxon>
        <taxon>Buchnera</taxon>
    </lineage>
</organism>
<comment type="function">
    <text evidence="12">Part of the Sec protein translocase complex. Interacts with the SecYEG preprotein conducting channel. Has a central role in coupling the hydrolysis of ATP to the transfer of proteins into and across the cell membrane, serving both as a receptor for the preprotein-SecB complex and as an ATP-driven molecular motor driving the stepwise translocation of polypeptide chains across the membrane.</text>
</comment>
<dbReference type="PROSITE" id="PS01312">
    <property type="entry name" value="SECA"/>
    <property type="match status" value="1"/>
</dbReference>
<dbReference type="PRINTS" id="PR00906">
    <property type="entry name" value="SECA"/>
</dbReference>
<dbReference type="GO" id="GO:0008564">
    <property type="term" value="F:protein-exporting ATPase activity"/>
    <property type="evidence" value="ECO:0007669"/>
    <property type="project" value="UniProtKB-EC"/>
</dbReference>
<dbReference type="SMART" id="SM00958">
    <property type="entry name" value="SecA_PP_bind"/>
    <property type="match status" value="1"/>
</dbReference>
<dbReference type="SUPFAM" id="SSF52540">
    <property type="entry name" value="P-loop containing nucleoside triphosphate hydrolases"/>
    <property type="match status" value="2"/>
</dbReference>
<evidence type="ECO:0000256" key="6">
    <source>
        <dbReference type="ARBA" id="ARBA00022741"/>
    </source>
</evidence>
<keyword evidence="8 12" id="KW-0653">Protein transport</keyword>
<evidence type="ECO:0000313" key="18">
    <source>
        <dbReference type="EMBL" id="VFP88140.1"/>
    </source>
</evidence>
<dbReference type="SUPFAM" id="SSF81886">
    <property type="entry name" value="Helical scaffold and wing domains of SecA"/>
    <property type="match status" value="1"/>
</dbReference>
<evidence type="ECO:0000256" key="14">
    <source>
        <dbReference type="SAM" id="Coils"/>
    </source>
</evidence>
<dbReference type="InterPro" id="IPR044722">
    <property type="entry name" value="SecA_SF2_C"/>
</dbReference>
<keyword evidence="6 12" id="KW-0547">Nucleotide-binding</keyword>
<dbReference type="InterPro" id="IPR011116">
    <property type="entry name" value="SecA_Wing/Scaffold"/>
</dbReference>
<evidence type="ECO:0000256" key="7">
    <source>
        <dbReference type="ARBA" id="ARBA00022840"/>
    </source>
</evidence>
<comment type="induction">
    <text evidence="12">Repressed under conditions of excess protein secretion capacity and derepressed when protein secretion becomes limiting. This is regulated by SecM.</text>
</comment>
<dbReference type="PROSITE" id="PS51196">
    <property type="entry name" value="SECA_MOTOR_DEAD"/>
    <property type="match status" value="1"/>
</dbReference>
<dbReference type="SMART" id="SM00957">
    <property type="entry name" value="SecA_DEAD"/>
    <property type="match status" value="1"/>
</dbReference>
<dbReference type="InterPro" id="IPR036266">
    <property type="entry name" value="SecA_Wing/Scaffold_sf"/>
</dbReference>
<evidence type="ECO:0000259" key="15">
    <source>
        <dbReference type="PROSITE" id="PS51192"/>
    </source>
</evidence>
<dbReference type="GO" id="GO:0005524">
    <property type="term" value="F:ATP binding"/>
    <property type="evidence" value="ECO:0007669"/>
    <property type="project" value="UniProtKB-UniRule"/>
</dbReference>
<feature type="binding site" evidence="12">
    <location>
        <position position="87"/>
    </location>
    <ligand>
        <name>ATP</name>
        <dbReference type="ChEBI" id="CHEBI:30616"/>
    </ligand>
</feature>
<evidence type="ECO:0000256" key="1">
    <source>
        <dbReference type="ARBA" id="ARBA00007650"/>
    </source>
</evidence>
<dbReference type="InterPro" id="IPR011130">
    <property type="entry name" value="SecA_preprotein_X-link_dom"/>
</dbReference>
<feature type="binding site" evidence="12">
    <location>
        <position position="512"/>
    </location>
    <ligand>
        <name>ATP</name>
        <dbReference type="ChEBI" id="CHEBI:30616"/>
    </ligand>
</feature>
<dbReference type="GO" id="GO:0031522">
    <property type="term" value="C:cell envelope Sec protein transport complex"/>
    <property type="evidence" value="ECO:0007669"/>
    <property type="project" value="UniProtKB-ARBA"/>
</dbReference>
<dbReference type="CDD" id="cd17928">
    <property type="entry name" value="DEXDc_SecA"/>
    <property type="match status" value="1"/>
</dbReference>
<dbReference type="Proteomes" id="UP000294455">
    <property type="component" value="Chromosome"/>
</dbReference>
<evidence type="ECO:0000259" key="17">
    <source>
        <dbReference type="PROSITE" id="PS51196"/>
    </source>
</evidence>